<comment type="similarity">
    <text evidence="4">Belongs to the radical SAM superfamily. NifB family.</text>
</comment>
<dbReference type="InterPro" id="IPR007197">
    <property type="entry name" value="rSAM"/>
</dbReference>
<dbReference type="InterPro" id="IPR013785">
    <property type="entry name" value="Aldolase_TIM"/>
</dbReference>
<reference evidence="16 17" key="1">
    <citation type="submission" date="2016-12" db="EMBL/GenBank/DDBJ databases">
        <title>Discovery of methanogenic haloarchaea.</title>
        <authorList>
            <person name="Sorokin D.Y."/>
            <person name="Makarova K.S."/>
            <person name="Abbas B."/>
            <person name="Ferrer M."/>
            <person name="Golyshin P.N."/>
        </authorList>
    </citation>
    <scope>NUCLEOTIDE SEQUENCE [LARGE SCALE GENOMIC DNA]</scope>
    <source>
        <strain evidence="16">AMET1</strain>
    </source>
</reference>
<protein>
    <recommendedName>
        <fullName evidence="5">FeMo cofactor biosynthesis protein NifB</fullName>
    </recommendedName>
    <alternativeName>
        <fullName evidence="14">Nitrogenase cofactor maturase NifB</fullName>
    </alternativeName>
    <alternativeName>
        <fullName evidence="13">Radical SAM assemblase NifB</fullName>
    </alternativeName>
</protein>
<dbReference type="AlphaFoldDB" id="A0A1Y3G9V7"/>
<feature type="domain" description="Radical SAM core" evidence="15">
    <location>
        <begin position="37"/>
        <end position="279"/>
    </location>
</feature>
<dbReference type="PANTHER" id="PTHR43787:SF13">
    <property type="entry name" value="FEMO COFACTOR BIOSYNTHESIS PROTEIN NIFB"/>
    <property type="match status" value="1"/>
</dbReference>
<dbReference type="InterPro" id="IPR006638">
    <property type="entry name" value="Elp3/MiaA/NifB-like_rSAM"/>
</dbReference>
<organism evidence="16 17">
    <name type="scientific">Methanonatronarchaeum thermophilum</name>
    <dbReference type="NCBI Taxonomy" id="1927129"/>
    <lineage>
        <taxon>Archaea</taxon>
        <taxon>Methanobacteriati</taxon>
        <taxon>Methanobacteriota</taxon>
        <taxon>Methanonatronarchaeia</taxon>
        <taxon>Methanonatronarchaeales</taxon>
        <taxon>Methanonatronarchaeaceae</taxon>
        <taxon>Methanonatronarchaeum</taxon>
    </lineage>
</organism>
<evidence type="ECO:0000256" key="10">
    <source>
        <dbReference type="ARBA" id="ARBA00023014"/>
    </source>
</evidence>
<dbReference type="EMBL" id="MRZU01000004">
    <property type="protein sequence ID" value="OUJ18218.1"/>
    <property type="molecule type" value="Genomic_DNA"/>
</dbReference>
<comment type="cofactor">
    <cofactor evidence="1">
        <name>[4Fe-4S] cluster</name>
        <dbReference type="ChEBI" id="CHEBI:49883"/>
    </cofactor>
</comment>
<comment type="function">
    <text evidence="2">Involved in the biosynthesis of the iron-molybdenum cofactor (FeMo-co or M-cluster) found in the dinitrogenase enzyme of the nitrogenase complex in nitrogen-fixing microorganisms. NifB catalyzes the crucial step of radical SAM-dependent carbide insertion that occurs concomitant with the insertion of a 9th sulfur and the rearrangement/coupling of two [4Fe-4S] clusters into a [8Fe-9S-C] cluster, the precursor to the M-cluster.</text>
</comment>
<dbReference type="SMART" id="SM00729">
    <property type="entry name" value="Elp3"/>
    <property type="match status" value="1"/>
</dbReference>
<dbReference type="SFLD" id="SFLDG01067">
    <property type="entry name" value="SPASM/twitch_domain_containing"/>
    <property type="match status" value="1"/>
</dbReference>
<dbReference type="Pfam" id="PF04055">
    <property type="entry name" value="Radical_SAM"/>
    <property type="match status" value="1"/>
</dbReference>
<gene>
    <name evidence="16" type="ORF">AMET1_1123</name>
</gene>
<evidence type="ECO:0000256" key="4">
    <source>
        <dbReference type="ARBA" id="ARBA00006804"/>
    </source>
</evidence>
<dbReference type="Gene3D" id="3.20.20.70">
    <property type="entry name" value="Aldolase class I"/>
    <property type="match status" value="1"/>
</dbReference>
<dbReference type="SFLD" id="SFLDS00029">
    <property type="entry name" value="Radical_SAM"/>
    <property type="match status" value="1"/>
</dbReference>
<keyword evidence="12" id="KW-0456">Lyase</keyword>
<name>A0A1Y3G9V7_9EURY</name>
<evidence type="ECO:0000256" key="12">
    <source>
        <dbReference type="ARBA" id="ARBA00023239"/>
    </source>
</evidence>
<evidence type="ECO:0000256" key="2">
    <source>
        <dbReference type="ARBA" id="ARBA00003522"/>
    </source>
</evidence>
<proteinExistence type="inferred from homology"/>
<evidence type="ECO:0000256" key="14">
    <source>
        <dbReference type="ARBA" id="ARBA00032102"/>
    </source>
</evidence>
<keyword evidence="9" id="KW-0408">Iron</keyword>
<evidence type="ECO:0000256" key="13">
    <source>
        <dbReference type="ARBA" id="ARBA00030926"/>
    </source>
</evidence>
<evidence type="ECO:0000256" key="1">
    <source>
        <dbReference type="ARBA" id="ARBA00001966"/>
    </source>
</evidence>
<dbReference type="OrthoDB" id="53113at2157"/>
<dbReference type="CDD" id="cd01335">
    <property type="entry name" value="Radical_SAM"/>
    <property type="match status" value="1"/>
</dbReference>
<keyword evidence="8" id="KW-0479">Metal-binding</keyword>
<evidence type="ECO:0000256" key="7">
    <source>
        <dbReference type="ARBA" id="ARBA00022691"/>
    </source>
</evidence>
<evidence type="ECO:0000313" key="17">
    <source>
        <dbReference type="Proteomes" id="UP000195137"/>
    </source>
</evidence>
<evidence type="ECO:0000256" key="11">
    <source>
        <dbReference type="ARBA" id="ARBA00023231"/>
    </source>
</evidence>
<dbReference type="InterPro" id="IPR005980">
    <property type="entry name" value="Nase_CF_NifB"/>
</dbReference>
<sequence length="293" mass="33555">MKEDNYLSVNVEGRDVPFDPEQLRKIQSHPCFSEKACSRFGRMHLPVAPKCNIQCNYCIRKYDCVNETRPGVSSDVLTPQQAIERASEMFKKYPYIKVVGVAGPGEPLYNPETFETLKLIKKKYPNKILCISTNGLLLPDKIEELTEIGISNLTITINAIDPKIGKEIYSYIKYNDKEYRGQEAAEILIEKQLSGLEKAMKTDMIIKVNTVLIPTVNENHIKDIAKKIHEKGVYLQNITPLIPQYKLKDIDPPTREQKKKIQEECSEYVRQMKHCRQCRSDAVGKLGEDKSCQ</sequence>
<dbReference type="SFLD" id="SFLDF00281">
    <property type="entry name" value="FeMo_cofactor_biosynthesis_pro"/>
    <property type="match status" value="1"/>
</dbReference>
<evidence type="ECO:0000256" key="3">
    <source>
        <dbReference type="ARBA" id="ARBA00005155"/>
    </source>
</evidence>
<keyword evidence="10" id="KW-0411">Iron-sulfur</keyword>
<comment type="pathway">
    <text evidence="3">Cofactor biosynthesis; Fe-Mo cofactor biosynthesis.</text>
</comment>
<keyword evidence="6" id="KW-0004">4Fe-4S</keyword>
<dbReference type="GO" id="GO:0016829">
    <property type="term" value="F:lyase activity"/>
    <property type="evidence" value="ECO:0007669"/>
    <property type="project" value="UniProtKB-KW"/>
</dbReference>
<dbReference type="GO" id="GO:0046872">
    <property type="term" value="F:metal ion binding"/>
    <property type="evidence" value="ECO:0007669"/>
    <property type="project" value="UniProtKB-KW"/>
</dbReference>
<dbReference type="PANTHER" id="PTHR43787">
    <property type="entry name" value="FEMO COFACTOR BIOSYNTHESIS PROTEIN NIFB-RELATED"/>
    <property type="match status" value="1"/>
</dbReference>
<dbReference type="PROSITE" id="PS01305">
    <property type="entry name" value="MOAA_NIFB_PQQE"/>
    <property type="match status" value="1"/>
</dbReference>
<dbReference type="RefSeq" id="WP_201721294.1">
    <property type="nucleotide sequence ID" value="NZ_MRZU01000004.1"/>
</dbReference>
<keyword evidence="7" id="KW-0949">S-adenosyl-L-methionine</keyword>
<evidence type="ECO:0000256" key="9">
    <source>
        <dbReference type="ARBA" id="ARBA00023004"/>
    </source>
</evidence>
<comment type="caution">
    <text evidence="16">The sequence shown here is derived from an EMBL/GenBank/DDBJ whole genome shotgun (WGS) entry which is preliminary data.</text>
</comment>
<keyword evidence="11" id="KW-0535">Nitrogen fixation</keyword>
<dbReference type="SUPFAM" id="SSF102114">
    <property type="entry name" value="Radical SAM enzymes"/>
    <property type="match status" value="1"/>
</dbReference>
<keyword evidence="17" id="KW-1185">Reference proteome</keyword>
<evidence type="ECO:0000256" key="8">
    <source>
        <dbReference type="ARBA" id="ARBA00022723"/>
    </source>
</evidence>
<dbReference type="GO" id="GO:0051539">
    <property type="term" value="F:4 iron, 4 sulfur cluster binding"/>
    <property type="evidence" value="ECO:0007669"/>
    <property type="project" value="UniProtKB-KW"/>
</dbReference>
<dbReference type="Proteomes" id="UP000195137">
    <property type="component" value="Unassembled WGS sequence"/>
</dbReference>
<dbReference type="GO" id="GO:0032324">
    <property type="term" value="P:molybdopterin cofactor biosynthetic process"/>
    <property type="evidence" value="ECO:0007669"/>
    <property type="project" value="UniProtKB-ARBA"/>
</dbReference>
<evidence type="ECO:0000256" key="6">
    <source>
        <dbReference type="ARBA" id="ARBA00022485"/>
    </source>
</evidence>
<dbReference type="InterPro" id="IPR058240">
    <property type="entry name" value="rSAM_sf"/>
</dbReference>
<dbReference type="InterPro" id="IPR000385">
    <property type="entry name" value="MoaA_NifB_PqqE_Fe-S-bd_CS"/>
</dbReference>
<dbReference type="UniPathway" id="UPA00782"/>
<evidence type="ECO:0000256" key="5">
    <source>
        <dbReference type="ARBA" id="ARBA00021702"/>
    </source>
</evidence>
<evidence type="ECO:0000313" key="16">
    <source>
        <dbReference type="EMBL" id="OUJ18218.1"/>
    </source>
</evidence>
<dbReference type="SFLD" id="SFLDG01068">
    <property type="entry name" value="FeMo_cofactor_biosynthesis_pro"/>
    <property type="match status" value="1"/>
</dbReference>
<dbReference type="NCBIfam" id="TIGR01290">
    <property type="entry name" value="nifB"/>
    <property type="match status" value="1"/>
</dbReference>
<evidence type="ECO:0000259" key="15">
    <source>
        <dbReference type="PROSITE" id="PS51918"/>
    </source>
</evidence>
<accession>A0A1Y3G9V7</accession>
<dbReference type="PROSITE" id="PS51918">
    <property type="entry name" value="RADICAL_SAM"/>
    <property type="match status" value="1"/>
</dbReference>